<gene>
    <name evidence="1" type="ORF">N4261_04535</name>
</gene>
<name>A0ABY6B1Z7_9BURK</name>
<keyword evidence="2" id="KW-1185">Reference proteome</keyword>
<evidence type="ECO:0000313" key="1">
    <source>
        <dbReference type="EMBL" id="UXH79208.1"/>
    </source>
</evidence>
<accession>A0ABY6B1Z7</accession>
<proteinExistence type="predicted"/>
<dbReference type="RefSeq" id="WP_261759028.1">
    <property type="nucleotide sequence ID" value="NZ_CP104562.2"/>
</dbReference>
<evidence type="ECO:0000313" key="2">
    <source>
        <dbReference type="Proteomes" id="UP001064933"/>
    </source>
</evidence>
<dbReference type="Proteomes" id="UP001064933">
    <property type="component" value="Chromosome"/>
</dbReference>
<sequence length="89" mass="8936">MPDRTPVDAAAEDPPAGAAGAAGALAWAFFNSLEKSPAGGAEGAVRAEVLAGTAAAPWADLEAAWTCMAKLSFKGVNGFFANLSLDKAR</sequence>
<organism evidence="1 2">
    <name type="scientific">Roseateles amylovorans</name>
    <dbReference type="NCBI Taxonomy" id="2978473"/>
    <lineage>
        <taxon>Bacteria</taxon>
        <taxon>Pseudomonadati</taxon>
        <taxon>Pseudomonadota</taxon>
        <taxon>Betaproteobacteria</taxon>
        <taxon>Burkholderiales</taxon>
        <taxon>Sphaerotilaceae</taxon>
        <taxon>Roseateles</taxon>
    </lineage>
</organism>
<protein>
    <submittedName>
        <fullName evidence="1">Uncharacterized protein</fullName>
    </submittedName>
</protein>
<dbReference type="EMBL" id="CP104562">
    <property type="protein sequence ID" value="UXH79208.1"/>
    <property type="molecule type" value="Genomic_DNA"/>
</dbReference>
<reference evidence="1" key="1">
    <citation type="submission" date="2022-10" db="EMBL/GenBank/DDBJ databases">
        <title>Characterization and whole genome sequencing of a new Roseateles species, isolated from fresh water.</title>
        <authorList>
            <person name="Guliayeva D.Y."/>
            <person name="Akhremchuk A.E."/>
            <person name="Sikolenko M.A."/>
            <person name="Valentovich L.N."/>
            <person name="Sidarenka A.V."/>
        </authorList>
    </citation>
    <scope>NUCLEOTIDE SEQUENCE</scope>
    <source>
        <strain evidence="1">BIM B-1768</strain>
    </source>
</reference>